<feature type="compositionally biased region" description="Polar residues" evidence="1">
    <location>
        <begin position="13"/>
        <end position="32"/>
    </location>
</feature>
<dbReference type="PANTHER" id="PTHR28093">
    <property type="entry name" value="MORPHOGENESIS-RELATED PROTEIN MSB1"/>
    <property type="match status" value="1"/>
</dbReference>
<dbReference type="Pfam" id="PF08101">
    <property type="entry name" value="Msb1-Mug8_dom"/>
    <property type="match status" value="1"/>
</dbReference>
<feature type="compositionally biased region" description="Basic and acidic residues" evidence="1">
    <location>
        <begin position="1090"/>
        <end position="1099"/>
    </location>
</feature>
<feature type="compositionally biased region" description="Polar residues" evidence="1">
    <location>
        <begin position="790"/>
        <end position="804"/>
    </location>
</feature>
<accession>A0A5D3AMN4</accession>
<evidence type="ECO:0000259" key="2">
    <source>
        <dbReference type="Pfam" id="PF08101"/>
    </source>
</evidence>
<evidence type="ECO:0000313" key="4">
    <source>
        <dbReference type="Proteomes" id="UP000322245"/>
    </source>
</evidence>
<feature type="region of interest" description="Disordered" evidence="1">
    <location>
        <begin position="415"/>
        <end position="451"/>
    </location>
</feature>
<feature type="compositionally biased region" description="Acidic residues" evidence="1">
    <location>
        <begin position="1169"/>
        <end position="1178"/>
    </location>
</feature>
<feature type="region of interest" description="Disordered" evidence="1">
    <location>
        <begin position="611"/>
        <end position="634"/>
    </location>
</feature>
<dbReference type="InterPro" id="IPR037508">
    <property type="entry name" value="Msb1/Mug8"/>
</dbReference>
<feature type="region of interest" description="Disordered" evidence="1">
    <location>
        <begin position="1"/>
        <end position="53"/>
    </location>
</feature>
<feature type="compositionally biased region" description="Basic and acidic residues" evidence="1">
    <location>
        <begin position="872"/>
        <end position="883"/>
    </location>
</feature>
<name>A0A5D3AMN4_9TREE</name>
<feature type="compositionally biased region" description="Polar residues" evidence="1">
    <location>
        <begin position="857"/>
        <end position="867"/>
    </location>
</feature>
<feature type="compositionally biased region" description="Basic and acidic residues" evidence="1">
    <location>
        <begin position="991"/>
        <end position="1004"/>
    </location>
</feature>
<comment type="caution">
    <text evidence="3">The sequence shown here is derived from an EMBL/GenBank/DDBJ whole genome shotgun (WGS) entry which is preliminary data.</text>
</comment>
<reference evidence="3 4" key="1">
    <citation type="submission" date="2017-05" db="EMBL/GenBank/DDBJ databases">
        <title>The Genome Sequence of Tsuchiyaea wingfieldii DSM 27421.</title>
        <authorList>
            <person name="Cuomo C."/>
            <person name="Passer A."/>
            <person name="Billmyre B."/>
            <person name="Heitman J."/>
        </authorList>
    </citation>
    <scope>NUCLEOTIDE SEQUENCE [LARGE SCALE GENOMIC DNA]</scope>
    <source>
        <strain evidence="3 4">DSM 27421</strain>
    </source>
</reference>
<feature type="region of interest" description="Disordered" evidence="1">
    <location>
        <begin position="719"/>
        <end position="1178"/>
    </location>
</feature>
<feature type="compositionally biased region" description="Basic and acidic residues" evidence="1">
    <location>
        <begin position="845"/>
        <end position="856"/>
    </location>
</feature>
<evidence type="ECO:0000313" key="3">
    <source>
        <dbReference type="EMBL" id="TYJ51313.1"/>
    </source>
</evidence>
<evidence type="ECO:0000256" key="1">
    <source>
        <dbReference type="SAM" id="MobiDB-lite"/>
    </source>
</evidence>
<keyword evidence="4" id="KW-1185">Reference proteome</keyword>
<sequence>MASLFRKKDKPPKTNNAHTLPATPSASSQPANANKKGNKQVSFDEFGASNDRTGARTLPARQVHLLTPPSSPPSSPAPLLPPKYSFCPTHIPPNTTETQDGGEFARQYGFLNGIGRGIWLSLGDVGRVIKVVGDELESRALATPMLFSNQALELSQTRTKMLIHSFINTISSSGRQSPGKLESFLQDIKFAKEHELAWLFRWALSRITRVKEGARVICHGVMEWQVYEEWRGRERVAGYPADAFPYMKQLVPPDVYILILSPLFHLLSRFAAHSHLSGLTPHALSSLFAPLLFDIPTSIPALASHSIFVRAACATEHLLLAFIRSSSKTGSVLTGLPSRLKEWVHNYPSMLASDADLALGSPRKGARIVPCSPASRTVRAYTPDLVSTAESWAHALPPGEKWEAWDRVVWKARRGNTARPQPSSSWKRRMAVRSLPPPPHSGTDQQAPSAYGLGLARPASNASMLSLASTLSPLGKPKDEEDEARYGSLAGKEWTLFEEGGFDSGSGSTRRKDEFGRKLQFDLNESAKMSISERRRTMDWSEFASASGGFTRTDPLLSSTLSFSPPLSSSIAQWPKDKEQLAKRLHKAEKQSTPFHYDTTPRVGVKAAAAMQDRREGEGGGGGGGGGGVSRDGDGKGRVYVEEAWVDVWCDLMVGGGWVERDERTFREANWVIIEYKARPSKGPTVPDPMSDPRTSSVYILFEERVPLEYQHALADPKQKKSFNLFSPKTKKRQPPTTPNTTPQSRIPSSYSAPTSLSSPSYVPYGGFRGQDDFDKMLSRGGGTKKVSLNRPQESTVWHQSTAPSPVAVEDSSSPIKSPFKMHRTRSADKDDRSNFFSSKKGGGLRREKSSSELKKTSPSGSGSSDKIPSPSKKERERQKEQNVDFEVNSASGLSSVETSPKQEDDKWMDILVSGPGRLSAQDYPAPAPAPVLKRSASGLPASPHPPFARDPPAPSGSGHTHLPTPEDDDIVTPRASQSDPDPSPYPDPYSEGRAEEQGVERQRSIKRKAVPQEYAYEGGSDVGGFEPVTPGAEDYPPPSPTAELELDEKEMEIHAPTPRRDRDTIHGIVAQYSSSSSPTPSHPPPLPLPKDDAPRDSEDSTATADAARGRRDSGKFSDATGEGEETLEPVVGDDLKPPEKGVLFDLTPGREPSPARYRHGEPLHFVGEEPELEDDTY</sequence>
<dbReference type="Proteomes" id="UP000322245">
    <property type="component" value="Unassembled WGS sequence"/>
</dbReference>
<feature type="compositionally biased region" description="Gly residues" evidence="1">
    <location>
        <begin position="619"/>
        <end position="630"/>
    </location>
</feature>
<dbReference type="EMBL" id="NIDF01000277">
    <property type="protein sequence ID" value="TYJ51313.1"/>
    <property type="molecule type" value="Genomic_DNA"/>
</dbReference>
<feature type="compositionally biased region" description="Polar residues" evidence="1">
    <location>
        <begin position="889"/>
        <end position="900"/>
    </location>
</feature>
<feature type="domain" description="Meiotically up-regulated protein Msb1/Mug8" evidence="2">
    <location>
        <begin position="124"/>
        <end position="348"/>
    </location>
</feature>
<feature type="compositionally biased region" description="Low complexity" evidence="1">
    <location>
        <begin position="739"/>
        <end position="761"/>
    </location>
</feature>
<dbReference type="SUPFAM" id="SSF48350">
    <property type="entry name" value="GTPase activation domain, GAP"/>
    <property type="match status" value="1"/>
</dbReference>
<dbReference type="InterPro" id="IPR012965">
    <property type="entry name" value="Msb1/Mug8_dom"/>
</dbReference>
<dbReference type="PANTHER" id="PTHR28093:SF1">
    <property type="entry name" value="MORPHOGENESIS-RELATED PROTEIN MSB1"/>
    <property type="match status" value="1"/>
</dbReference>
<protein>
    <recommendedName>
        <fullName evidence="2">Meiotically up-regulated protein Msb1/Mug8 domain-containing protein</fullName>
    </recommendedName>
</protein>
<dbReference type="AlphaFoldDB" id="A0A5D3AMN4"/>
<gene>
    <name evidence="3" type="ORF">B9479_008121</name>
</gene>
<feature type="compositionally biased region" description="Basic residues" evidence="1">
    <location>
        <begin position="1"/>
        <end position="10"/>
    </location>
</feature>
<proteinExistence type="predicted"/>
<dbReference type="InterPro" id="IPR008936">
    <property type="entry name" value="Rho_GTPase_activation_prot"/>
</dbReference>
<feature type="compositionally biased region" description="Pro residues" evidence="1">
    <location>
        <begin position="943"/>
        <end position="955"/>
    </location>
</feature>
<organism evidence="3 4">
    <name type="scientific">Cryptococcus floricola</name>
    <dbReference type="NCBI Taxonomy" id="2591691"/>
    <lineage>
        <taxon>Eukaryota</taxon>
        <taxon>Fungi</taxon>
        <taxon>Dikarya</taxon>
        <taxon>Basidiomycota</taxon>
        <taxon>Agaricomycotina</taxon>
        <taxon>Tremellomycetes</taxon>
        <taxon>Tremellales</taxon>
        <taxon>Cryptococcaceae</taxon>
        <taxon>Cryptococcus</taxon>
    </lineage>
</organism>